<dbReference type="KEGG" id="zju:107420149"/>
<sequence>MFEESVSFLPSILASMNSWLTPTVLFVLLNLMIGTIAIISGLSTQKHHQHQQHEPQPQEHPQDRLLARSPSMLQRLKSINFYSYRSQEQTTTFHQAPEQTENIQAFRQAEQQEQLQFIRSPSILQKLKSINLLNFTSQESIPQQYSSSIATFHETQEPETHFHFPQTQRILKQEQPKEENERKEEQQQEQVEDEQIQEEDQYPDEEADQLQTLDEIYGQLKGGQDGRGDSDTKPSSREVPTKLSRKMKKSASAKYAFAHSEEDDAVESRRPATVREGKAAKATEVDNEVDAKADDFINRFKQQLKMQRLDSIIRSKEINRGNGK</sequence>
<dbReference type="PANTHER" id="PTHR33098:SF53">
    <property type="entry name" value="OS05G0540900 PROTEIN"/>
    <property type="match status" value="1"/>
</dbReference>
<organism evidence="4 5">
    <name type="scientific">Ziziphus jujuba</name>
    <name type="common">Chinese jujube</name>
    <name type="synonym">Ziziphus sativa</name>
    <dbReference type="NCBI Taxonomy" id="326968"/>
    <lineage>
        <taxon>Eukaryota</taxon>
        <taxon>Viridiplantae</taxon>
        <taxon>Streptophyta</taxon>
        <taxon>Embryophyta</taxon>
        <taxon>Tracheophyta</taxon>
        <taxon>Spermatophyta</taxon>
        <taxon>Magnoliopsida</taxon>
        <taxon>eudicotyledons</taxon>
        <taxon>Gunneridae</taxon>
        <taxon>Pentapetalae</taxon>
        <taxon>rosids</taxon>
        <taxon>fabids</taxon>
        <taxon>Rosales</taxon>
        <taxon>Rhamnaceae</taxon>
        <taxon>Paliureae</taxon>
        <taxon>Ziziphus</taxon>
    </lineage>
</organism>
<feature type="compositionally biased region" description="Basic and acidic residues" evidence="1">
    <location>
        <begin position="266"/>
        <end position="282"/>
    </location>
</feature>
<dbReference type="FunCoup" id="A0A6P3ZWT4">
    <property type="interactions" value="1364"/>
</dbReference>
<keyword evidence="2" id="KW-0812">Transmembrane</keyword>
<evidence type="ECO:0000259" key="3">
    <source>
        <dbReference type="Pfam" id="PF14364"/>
    </source>
</evidence>
<feature type="domain" description="DUF4408" evidence="3">
    <location>
        <begin position="10"/>
        <end position="41"/>
    </location>
</feature>
<proteinExistence type="predicted"/>
<dbReference type="GeneID" id="107420149"/>
<gene>
    <name evidence="5" type="primary">LOC107420149</name>
</gene>
<dbReference type="PANTHER" id="PTHR33098">
    <property type="entry name" value="COTTON FIBER (DUF761)"/>
    <property type="match status" value="1"/>
</dbReference>
<dbReference type="Pfam" id="PF14364">
    <property type="entry name" value="DUF4408"/>
    <property type="match status" value="1"/>
</dbReference>
<feature type="region of interest" description="Disordered" evidence="1">
    <location>
        <begin position="170"/>
        <end position="282"/>
    </location>
</feature>
<evidence type="ECO:0000313" key="5">
    <source>
        <dbReference type="RefSeq" id="XP_015884524.1"/>
    </source>
</evidence>
<evidence type="ECO:0000256" key="1">
    <source>
        <dbReference type="SAM" id="MobiDB-lite"/>
    </source>
</evidence>
<feature type="compositionally biased region" description="Acidic residues" evidence="1">
    <location>
        <begin position="190"/>
        <end position="208"/>
    </location>
</feature>
<accession>A0A6P3ZWT4</accession>
<reference evidence="5" key="1">
    <citation type="submission" date="2025-08" db="UniProtKB">
        <authorList>
            <consortium name="RefSeq"/>
        </authorList>
    </citation>
    <scope>IDENTIFICATION</scope>
    <source>
        <tissue evidence="5">Seedling</tissue>
    </source>
</reference>
<keyword evidence="2" id="KW-1133">Transmembrane helix</keyword>
<dbReference type="Proteomes" id="UP001652623">
    <property type="component" value="Chromosome 5"/>
</dbReference>
<keyword evidence="2" id="KW-0472">Membrane</keyword>
<feature type="compositionally biased region" description="Basic and acidic residues" evidence="1">
    <location>
        <begin position="224"/>
        <end position="240"/>
    </location>
</feature>
<name>A0A6P3ZWT4_ZIZJJ</name>
<keyword evidence="4" id="KW-1185">Reference proteome</keyword>
<dbReference type="Pfam" id="PF05553">
    <property type="entry name" value="DUF761"/>
    <property type="match status" value="1"/>
</dbReference>
<feature type="transmembrane region" description="Helical" evidence="2">
    <location>
        <begin position="20"/>
        <end position="42"/>
    </location>
</feature>
<dbReference type="RefSeq" id="XP_015884524.1">
    <property type="nucleotide sequence ID" value="XM_016029038.3"/>
</dbReference>
<protein>
    <submittedName>
        <fullName evidence="5">Pathogen-associated molecular patterns-induced protein A70</fullName>
    </submittedName>
</protein>
<evidence type="ECO:0000256" key="2">
    <source>
        <dbReference type="SAM" id="Phobius"/>
    </source>
</evidence>
<dbReference type="InParanoid" id="A0A6P3ZWT4"/>
<evidence type="ECO:0000313" key="4">
    <source>
        <dbReference type="Proteomes" id="UP001652623"/>
    </source>
</evidence>
<dbReference type="AlphaFoldDB" id="A0A6P3ZWT4"/>
<dbReference type="InterPro" id="IPR025520">
    <property type="entry name" value="DUF4408"/>
</dbReference>
<feature type="compositionally biased region" description="Basic and acidic residues" evidence="1">
    <location>
        <begin position="171"/>
        <end position="186"/>
    </location>
</feature>
<dbReference type="InterPro" id="IPR008480">
    <property type="entry name" value="DUF761_pln"/>
</dbReference>